<reference evidence="10 11" key="1">
    <citation type="submission" date="2021-03" db="EMBL/GenBank/DDBJ databases">
        <title>Genomic Encyclopedia of Type Strains, Phase IV (KMG-IV): sequencing the most valuable type-strain genomes for metagenomic binning, comparative biology and taxonomic classification.</title>
        <authorList>
            <person name="Goeker M."/>
        </authorList>
    </citation>
    <scope>NUCLEOTIDE SEQUENCE [LARGE SCALE GENOMIC DNA]</scope>
    <source>
        <strain evidence="10 11">DSM 24738</strain>
    </source>
</reference>
<dbReference type="RefSeq" id="WP_209810591.1">
    <property type="nucleotide sequence ID" value="NZ_JAGGKT010000007.1"/>
</dbReference>
<dbReference type="InterPro" id="IPR017871">
    <property type="entry name" value="ABC_transporter-like_CS"/>
</dbReference>
<evidence type="ECO:0000313" key="11">
    <source>
        <dbReference type="Proteomes" id="UP001519343"/>
    </source>
</evidence>
<accession>A0ABS4GQK2</accession>
<protein>
    <submittedName>
        <fullName evidence="10">Energy-coupling factor transport system ATP-binding protein</fullName>
        <ecNumber evidence="10">3.6.3.-</ecNumber>
    </submittedName>
</protein>
<dbReference type="EMBL" id="JAGGKT010000007">
    <property type="protein sequence ID" value="MBP1932539.1"/>
    <property type="molecule type" value="Genomic_DNA"/>
</dbReference>
<evidence type="ECO:0000256" key="1">
    <source>
        <dbReference type="ARBA" id="ARBA00004202"/>
    </source>
</evidence>
<dbReference type="GO" id="GO:0005524">
    <property type="term" value="F:ATP binding"/>
    <property type="evidence" value="ECO:0007669"/>
    <property type="project" value="UniProtKB-KW"/>
</dbReference>
<evidence type="ECO:0000256" key="8">
    <source>
        <dbReference type="ARBA" id="ARBA00023136"/>
    </source>
</evidence>
<dbReference type="InterPro" id="IPR027417">
    <property type="entry name" value="P-loop_NTPase"/>
</dbReference>
<evidence type="ECO:0000256" key="7">
    <source>
        <dbReference type="ARBA" id="ARBA00022967"/>
    </source>
</evidence>
<dbReference type="PROSITE" id="PS00211">
    <property type="entry name" value="ABC_TRANSPORTER_1"/>
    <property type="match status" value="2"/>
</dbReference>
<keyword evidence="6 10" id="KW-0067">ATP-binding</keyword>
<dbReference type="Proteomes" id="UP001519343">
    <property type="component" value="Unassembled WGS sequence"/>
</dbReference>
<dbReference type="Gene3D" id="3.40.50.300">
    <property type="entry name" value="P-loop containing nucleotide triphosphate hydrolases"/>
    <property type="match status" value="2"/>
</dbReference>
<name>A0ABS4GQK2_9BACL</name>
<dbReference type="CDD" id="cd03225">
    <property type="entry name" value="ABC_cobalt_CbiO_domain1"/>
    <property type="match status" value="2"/>
</dbReference>
<dbReference type="Pfam" id="PF00005">
    <property type="entry name" value="ABC_tran"/>
    <property type="match status" value="2"/>
</dbReference>
<keyword evidence="10" id="KW-0378">Hydrolase</keyword>
<evidence type="ECO:0000259" key="9">
    <source>
        <dbReference type="PROSITE" id="PS50893"/>
    </source>
</evidence>
<comment type="caution">
    <text evidence="10">The sequence shown here is derived from an EMBL/GenBank/DDBJ whole genome shotgun (WGS) entry which is preliminary data.</text>
</comment>
<dbReference type="InterPro" id="IPR003593">
    <property type="entry name" value="AAA+_ATPase"/>
</dbReference>
<dbReference type="PROSITE" id="PS50893">
    <property type="entry name" value="ABC_TRANSPORTER_2"/>
    <property type="match status" value="2"/>
</dbReference>
<dbReference type="SUPFAM" id="SSF52540">
    <property type="entry name" value="P-loop containing nucleoside triphosphate hydrolases"/>
    <property type="match status" value="2"/>
</dbReference>
<keyword evidence="5" id="KW-0547">Nucleotide-binding</keyword>
<dbReference type="InterPro" id="IPR050095">
    <property type="entry name" value="ECF_ABC_transporter_ATP-bd"/>
</dbReference>
<dbReference type="SMART" id="SM00382">
    <property type="entry name" value="AAA"/>
    <property type="match status" value="2"/>
</dbReference>
<dbReference type="InterPro" id="IPR003439">
    <property type="entry name" value="ABC_transporter-like_ATP-bd"/>
</dbReference>
<keyword evidence="7" id="KW-1278">Translocase</keyword>
<evidence type="ECO:0000256" key="5">
    <source>
        <dbReference type="ARBA" id="ARBA00022741"/>
    </source>
</evidence>
<feature type="domain" description="ABC transporter" evidence="9">
    <location>
        <begin position="4"/>
        <end position="242"/>
    </location>
</feature>
<sequence>MAILECKQLYFSYPEEPKETLSELSLSIQEGEFLVLAGPSGCGKSTLLQLLKKEIHPFGSLTGDIFYQGKALEDYPPAQLTKDIGLVFQDPENQIVMDEVLQELVLGLENMGVGVAEMRRRVAELVHFFGLEPLLHAKTETLSGGQKQLLNLASVLLLRPQVLLLDEPTAQLDPIAAKELIQIVYRLNQEFGLTIVLVEHRLEEVFPLADRVILMKQGRIHCEGSPREVIDQVWESGNPELITYLPSIARLYLELDPSKEQIPLTVKECKAWAEKTLKPMSPNQGTNEQYPEVLLEIKEAFYQYSRQTPWILEDLSLQIYKGDHLAILGGNGAGKSTLLKLLAGLLSPQKGKVLFGKQNIKKLKKSELYQKIGYLPQDPMLFFVRETVEQELIASAEQSGQADPKKAVHEITSQLGLSNVLNRHPHDCSGGERQKAALACLLLNQPEVLLLDEPTKGLDPVSKQQLAFLLQELHAQGITLVIVSHDVEFAAQYASRCALLFDGGIASHGTPQDMFAGNVFYTTAVSRAVRNVLPTMITCEEVLAHCRAVRSIS</sequence>
<feature type="domain" description="ABC transporter" evidence="9">
    <location>
        <begin position="295"/>
        <end position="527"/>
    </location>
</feature>
<keyword evidence="11" id="KW-1185">Reference proteome</keyword>
<evidence type="ECO:0000313" key="10">
    <source>
        <dbReference type="EMBL" id="MBP1932539.1"/>
    </source>
</evidence>
<dbReference type="PANTHER" id="PTHR43553">
    <property type="entry name" value="HEAVY METAL TRANSPORTER"/>
    <property type="match status" value="1"/>
</dbReference>
<gene>
    <name evidence="10" type="ORF">J2Z37_002547</name>
</gene>
<dbReference type="InterPro" id="IPR015856">
    <property type="entry name" value="ABC_transpr_CbiO/EcfA_su"/>
</dbReference>
<evidence type="ECO:0000256" key="2">
    <source>
        <dbReference type="ARBA" id="ARBA00005417"/>
    </source>
</evidence>
<comment type="similarity">
    <text evidence="2">Belongs to the ABC transporter superfamily.</text>
</comment>
<proteinExistence type="inferred from homology"/>
<evidence type="ECO:0000256" key="3">
    <source>
        <dbReference type="ARBA" id="ARBA00022448"/>
    </source>
</evidence>
<organism evidence="10 11">
    <name type="scientific">Ammoniphilus resinae</name>
    <dbReference type="NCBI Taxonomy" id="861532"/>
    <lineage>
        <taxon>Bacteria</taxon>
        <taxon>Bacillati</taxon>
        <taxon>Bacillota</taxon>
        <taxon>Bacilli</taxon>
        <taxon>Bacillales</taxon>
        <taxon>Paenibacillaceae</taxon>
        <taxon>Aneurinibacillus group</taxon>
        <taxon>Ammoniphilus</taxon>
    </lineage>
</organism>
<evidence type="ECO:0000256" key="4">
    <source>
        <dbReference type="ARBA" id="ARBA00022475"/>
    </source>
</evidence>
<dbReference type="PANTHER" id="PTHR43553:SF27">
    <property type="entry name" value="ENERGY-COUPLING FACTOR TRANSPORTER ATP-BINDING PROTEIN ECFA2"/>
    <property type="match status" value="1"/>
</dbReference>
<keyword evidence="3" id="KW-0813">Transport</keyword>
<dbReference type="GO" id="GO:0016787">
    <property type="term" value="F:hydrolase activity"/>
    <property type="evidence" value="ECO:0007669"/>
    <property type="project" value="UniProtKB-KW"/>
</dbReference>
<keyword evidence="4" id="KW-1003">Cell membrane</keyword>
<dbReference type="EC" id="3.6.3.-" evidence="10"/>
<keyword evidence="8" id="KW-0472">Membrane</keyword>
<evidence type="ECO:0000256" key="6">
    <source>
        <dbReference type="ARBA" id="ARBA00022840"/>
    </source>
</evidence>
<dbReference type="NCBIfam" id="NF010167">
    <property type="entry name" value="PRK13648.1"/>
    <property type="match status" value="2"/>
</dbReference>
<comment type="subcellular location">
    <subcellularLocation>
        <location evidence="1">Cell membrane</location>
        <topology evidence="1">Peripheral membrane protein</topology>
    </subcellularLocation>
</comment>